<feature type="region of interest" description="Disordered" evidence="7">
    <location>
        <begin position="139"/>
        <end position="226"/>
    </location>
</feature>
<evidence type="ECO:0000256" key="1">
    <source>
        <dbReference type="ARBA" id="ARBA00022723"/>
    </source>
</evidence>
<feature type="transmembrane region" description="Helical" evidence="8">
    <location>
        <begin position="12"/>
        <end position="33"/>
    </location>
</feature>
<dbReference type="GO" id="GO:0003677">
    <property type="term" value="F:DNA binding"/>
    <property type="evidence" value="ECO:0007669"/>
    <property type="project" value="UniProtKB-KW"/>
</dbReference>
<comment type="caution">
    <text evidence="10">The sequence shown here is derived from an EMBL/GenBank/DDBJ whole genome shotgun (WGS) entry which is preliminary data.</text>
</comment>
<evidence type="ECO:0000313" key="11">
    <source>
        <dbReference type="Proteomes" id="UP000620124"/>
    </source>
</evidence>
<dbReference type="EMBL" id="JACAZI010000033">
    <property type="protein sequence ID" value="KAF7330479.1"/>
    <property type="molecule type" value="Genomic_DNA"/>
</dbReference>
<dbReference type="PROSITE" id="PS50048">
    <property type="entry name" value="ZN2_CY6_FUNGAL_2"/>
    <property type="match status" value="1"/>
</dbReference>
<dbReference type="GO" id="GO:0008270">
    <property type="term" value="F:zinc ion binding"/>
    <property type="evidence" value="ECO:0007669"/>
    <property type="project" value="InterPro"/>
</dbReference>
<keyword evidence="8" id="KW-0472">Membrane</keyword>
<dbReference type="PANTHER" id="PTHR47659:SF7">
    <property type="entry name" value="FUNGAL TRANSCRIPTIONAL REGULATORY PROTEIN, N-TERMINAL DOMAIN-CONTAINING PROTEIN"/>
    <property type="match status" value="1"/>
</dbReference>
<keyword evidence="5" id="KW-0804">Transcription</keyword>
<dbReference type="InterPro" id="IPR001138">
    <property type="entry name" value="Zn2Cys6_DnaBD"/>
</dbReference>
<evidence type="ECO:0000256" key="7">
    <source>
        <dbReference type="SAM" id="MobiDB-lite"/>
    </source>
</evidence>
<evidence type="ECO:0000256" key="5">
    <source>
        <dbReference type="ARBA" id="ARBA00023163"/>
    </source>
</evidence>
<keyword evidence="2" id="KW-0862">Zinc</keyword>
<evidence type="ECO:0000256" key="2">
    <source>
        <dbReference type="ARBA" id="ARBA00022833"/>
    </source>
</evidence>
<evidence type="ECO:0000256" key="8">
    <source>
        <dbReference type="SAM" id="Phobius"/>
    </source>
</evidence>
<dbReference type="SMART" id="SM00066">
    <property type="entry name" value="GAL4"/>
    <property type="match status" value="1"/>
</dbReference>
<organism evidence="10 11">
    <name type="scientific">Mycena venus</name>
    <dbReference type="NCBI Taxonomy" id="2733690"/>
    <lineage>
        <taxon>Eukaryota</taxon>
        <taxon>Fungi</taxon>
        <taxon>Dikarya</taxon>
        <taxon>Basidiomycota</taxon>
        <taxon>Agaricomycotina</taxon>
        <taxon>Agaricomycetes</taxon>
        <taxon>Agaricomycetidae</taxon>
        <taxon>Agaricales</taxon>
        <taxon>Marasmiineae</taxon>
        <taxon>Mycenaceae</taxon>
        <taxon>Mycena</taxon>
    </lineage>
</organism>
<dbReference type="Proteomes" id="UP000620124">
    <property type="component" value="Unassembled WGS sequence"/>
</dbReference>
<keyword evidence="1" id="KW-0479">Metal-binding</keyword>
<dbReference type="GO" id="GO:0000981">
    <property type="term" value="F:DNA-binding transcription factor activity, RNA polymerase II-specific"/>
    <property type="evidence" value="ECO:0007669"/>
    <property type="project" value="InterPro"/>
</dbReference>
<evidence type="ECO:0000256" key="3">
    <source>
        <dbReference type="ARBA" id="ARBA00023015"/>
    </source>
</evidence>
<protein>
    <submittedName>
        <fullName evidence="10">Zn(2)-C6 fungal-type domain-containing protein</fullName>
    </submittedName>
</protein>
<keyword evidence="11" id="KW-1185">Reference proteome</keyword>
<evidence type="ECO:0000256" key="6">
    <source>
        <dbReference type="ARBA" id="ARBA00023242"/>
    </source>
</evidence>
<dbReference type="CDD" id="cd00067">
    <property type="entry name" value="GAL4"/>
    <property type="match status" value="1"/>
</dbReference>
<name>A0A8H6WXK3_9AGAR</name>
<feature type="compositionally biased region" description="Basic and acidic residues" evidence="7">
    <location>
        <begin position="58"/>
        <end position="70"/>
    </location>
</feature>
<keyword evidence="4" id="KW-0238">DNA-binding</keyword>
<evidence type="ECO:0000313" key="10">
    <source>
        <dbReference type="EMBL" id="KAF7330479.1"/>
    </source>
</evidence>
<keyword evidence="8" id="KW-0812">Transmembrane</keyword>
<dbReference type="AlphaFoldDB" id="A0A8H6WXK3"/>
<proteinExistence type="predicted"/>
<feature type="compositionally biased region" description="Basic residues" evidence="7">
    <location>
        <begin position="141"/>
        <end position="156"/>
    </location>
</feature>
<sequence>MCCLSAKYNQPAFLPHTFVLGLSFHFSHVLRWVQMDFMSRLSHFSLSPPGYHTPMTSSDERSADGGDDGVHSSTSDSFQASATPTHMYLFSPASQTVRFKRTQVKIACTNCQKSCKKCDQARPCLRCVKYKFEECRDAERKGRKKGLKRGPYKKRDRKDAESGDPSREIELDISSPPSSPSPPTTSRGTIQMGYTPGYYAQFLPHPAHEPGDPFHLAPVPAQRHAA</sequence>
<feature type="compositionally biased region" description="Basic and acidic residues" evidence="7">
    <location>
        <begin position="157"/>
        <end position="170"/>
    </location>
</feature>
<keyword evidence="8" id="KW-1133">Transmembrane helix</keyword>
<dbReference type="PANTHER" id="PTHR47659">
    <property type="entry name" value="ZN(II)2CYS6 TRANSCRIPTION FACTOR (EUROFUNG)-RELATED"/>
    <property type="match status" value="1"/>
</dbReference>
<evidence type="ECO:0000256" key="4">
    <source>
        <dbReference type="ARBA" id="ARBA00023125"/>
    </source>
</evidence>
<keyword evidence="3" id="KW-0805">Transcription regulation</keyword>
<dbReference type="InterPro" id="IPR050335">
    <property type="entry name" value="ERT1_acuK_gluconeogen_tf"/>
</dbReference>
<evidence type="ECO:0000259" key="9">
    <source>
        <dbReference type="PROSITE" id="PS50048"/>
    </source>
</evidence>
<keyword evidence="6" id="KW-0539">Nucleus</keyword>
<feature type="region of interest" description="Disordered" evidence="7">
    <location>
        <begin position="53"/>
        <end position="77"/>
    </location>
</feature>
<gene>
    <name evidence="10" type="ORF">MVEN_02487300</name>
</gene>
<dbReference type="OrthoDB" id="5575144at2759"/>
<reference evidence="10" key="1">
    <citation type="submission" date="2020-05" db="EMBL/GenBank/DDBJ databases">
        <title>Mycena genomes resolve the evolution of fungal bioluminescence.</title>
        <authorList>
            <person name="Tsai I.J."/>
        </authorList>
    </citation>
    <scope>NUCLEOTIDE SEQUENCE</scope>
    <source>
        <strain evidence="10">CCC161011</strain>
    </source>
</reference>
<accession>A0A8H6WXK3</accession>
<feature type="domain" description="Zn(2)-C6 fungal-type" evidence="9">
    <location>
        <begin position="107"/>
        <end position="137"/>
    </location>
</feature>